<dbReference type="NCBIfam" id="NF002999">
    <property type="entry name" value="PRK03767.1"/>
    <property type="match status" value="1"/>
</dbReference>
<dbReference type="SUPFAM" id="SSF52218">
    <property type="entry name" value="Flavoproteins"/>
    <property type="match status" value="1"/>
</dbReference>
<dbReference type="AlphaFoldDB" id="A0A0F5MNS7"/>
<dbReference type="HAMAP" id="MF_01017">
    <property type="entry name" value="NQOR"/>
    <property type="match status" value="1"/>
</dbReference>
<evidence type="ECO:0000256" key="2">
    <source>
        <dbReference type="ARBA" id="ARBA00008754"/>
    </source>
</evidence>
<gene>
    <name evidence="9" type="primary">wrbA</name>
    <name evidence="9" type="ORF">SZ25_00564</name>
</gene>
<dbReference type="PANTHER" id="PTHR30546:SF23">
    <property type="entry name" value="FLAVOPROTEIN-LIKE PROTEIN YCP4-RELATED"/>
    <property type="match status" value="1"/>
</dbReference>
<feature type="binding site" evidence="7">
    <location>
        <position position="12"/>
    </location>
    <ligand>
        <name>NAD(+)</name>
        <dbReference type="ChEBI" id="CHEBI:57540"/>
    </ligand>
</feature>
<dbReference type="Proteomes" id="UP000033358">
    <property type="component" value="Unassembled WGS sequence"/>
</dbReference>
<dbReference type="NCBIfam" id="TIGR01120">
    <property type="entry name" value="rpiB"/>
    <property type="match status" value="1"/>
</dbReference>
<dbReference type="InterPro" id="IPR037513">
    <property type="entry name" value="NQO"/>
</dbReference>
<dbReference type="GO" id="GO:0050136">
    <property type="term" value="F:NADH dehydrogenase (quinone) (non-electrogenic) activity"/>
    <property type="evidence" value="ECO:0007669"/>
    <property type="project" value="RHEA"/>
</dbReference>
<proteinExistence type="inferred from homology"/>
<evidence type="ECO:0000313" key="10">
    <source>
        <dbReference type="Proteomes" id="UP000033358"/>
    </source>
</evidence>
<protein>
    <recommendedName>
        <fullName evidence="7">NAD(P)H dehydrogenase (quinone)</fullName>
        <ecNumber evidence="7">1.6.5.2</ecNumber>
    </recommendedName>
    <alternativeName>
        <fullName evidence="7">NAD(P)H:quinone oxidoreductase</fullName>
        <shortName evidence="7">NQO</shortName>
    </alternativeName>
</protein>
<evidence type="ECO:0000256" key="4">
    <source>
        <dbReference type="ARBA" id="ARBA00022643"/>
    </source>
</evidence>
<sequence>MTKVLVLYYSMYGHTKTLAESILEGAKSEAGVEVVIKRVPETMSDDVLSQHGGKKDDANVATPAELADYDAIIFGTPTRFGNMCGQMRTFLDQTGGIWMKGGLVGKVGSVFTCTGTGGGNETTITSFHSTLFHHGMVVVGLPYACPELTDISEKLGGSPYGASSFTGSDGSRAIHAKEKSMAFFQGKHVAKIAKKFFAKMRLAIASDHAGYELKEIIKGHLDHINVAYVDFGTNSKDSVDYPDLAGLLVDSIEQDRCQIGILICHSGIGMSIAANRNSKIRASLCYNEELAVMTRKHNDANVLVMGAGYITNEMAILMVDKFLNTEFEGGRHKIRIDKL</sequence>
<keyword evidence="6" id="KW-0413">Isomerase</keyword>
<evidence type="ECO:0000256" key="3">
    <source>
        <dbReference type="ARBA" id="ARBA00022630"/>
    </source>
</evidence>
<keyword evidence="7" id="KW-0521">NADP</keyword>
<keyword evidence="10" id="KW-1185">Reference proteome</keyword>
<comment type="similarity">
    <text evidence="2">Belongs to the LacAB/RpiB family.</text>
</comment>
<dbReference type="Pfam" id="PF03358">
    <property type="entry name" value="FMN_red"/>
    <property type="match status" value="1"/>
</dbReference>
<dbReference type="NCBIfam" id="TIGR00689">
    <property type="entry name" value="rpiB_lacA_lacB"/>
    <property type="match status" value="1"/>
</dbReference>
<dbReference type="EMBL" id="JYHA01000088">
    <property type="protein sequence ID" value="KKB96351.1"/>
    <property type="molecule type" value="Genomic_DNA"/>
</dbReference>
<evidence type="ECO:0000256" key="1">
    <source>
        <dbReference type="ARBA" id="ARBA00006961"/>
    </source>
</evidence>
<dbReference type="GO" id="GO:0016020">
    <property type="term" value="C:membrane"/>
    <property type="evidence" value="ECO:0007669"/>
    <property type="project" value="TreeGrafter"/>
</dbReference>
<dbReference type="Gene3D" id="3.40.50.360">
    <property type="match status" value="1"/>
</dbReference>
<dbReference type="Pfam" id="PF02502">
    <property type="entry name" value="LacAB_rpiB"/>
    <property type="match status" value="1"/>
</dbReference>
<dbReference type="InterPro" id="IPR036569">
    <property type="entry name" value="RpiB_LacA_LacB_sf"/>
</dbReference>
<dbReference type="FunFam" id="3.40.50.360:FF:000001">
    <property type="entry name" value="NAD(P)H dehydrogenase (Quinone) FQR1-like"/>
    <property type="match status" value="1"/>
</dbReference>
<dbReference type="PATRIC" id="fig|1607817.3.peg.560"/>
<feature type="binding site" evidence="7">
    <location>
        <position position="98"/>
    </location>
    <ligand>
        <name>substrate</name>
    </ligand>
</feature>
<dbReference type="InterPro" id="IPR010089">
    <property type="entry name" value="Flavoprotein_WrbA-like"/>
</dbReference>
<dbReference type="GO" id="GO:0050660">
    <property type="term" value="F:flavin adenine dinucleotide binding"/>
    <property type="evidence" value="ECO:0007669"/>
    <property type="project" value="UniProtKB-UniRule"/>
</dbReference>
<feature type="domain" description="Flavodoxin-like" evidence="8">
    <location>
        <begin position="4"/>
        <end position="189"/>
    </location>
</feature>
<dbReference type="GO" id="GO:0050661">
    <property type="term" value="F:NADP binding"/>
    <property type="evidence" value="ECO:0007669"/>
    <property type="project" value="UniProtKB-UniRule"/>
</dbReference>
<comment type="similarity">
    <text evidence="1 7">Belongs to the WrbA family.</text>
</comment>
<evidence type="ECO:0000256" key="5">
    <source>
        <dbReference type="ARBA" id="ARBA00023002"/>
    </source>
</evidence>
<evidence type="ECO:0000313" key="9">
    <source>
        <dbReference type="EMBL" id="KKB96351.1"/>
    </source>
</evidence>
<organism evidence="9 10">
    <name type="scientific">Candidatus Arcanibacter lacustris</name>
    <dbReference type="NCBI Taxonomy" id="1607817"/>
    <lineage>
        <taxon>Bacteria</taxon>
        <taxon>Pseudomonadati</taxon>
        <taxon>Pseudomonadota</taxon>
        <taxon>Alphaproteobacteria</taxon>
        <taxon>Rickettsiales</taxon>
        <taxon>Candidatus Arcanibacter</taxon>
    </lineage>
</organism>
<evidence type="ECO:0000256" key="7">
    <source>
        <dbReference type="HAMAP-Rule" id="MF_01017"/>
    </source>
</evidence>
<dbReference type="InterPro" id="IPR003500">
    <property type="entry name" value="RpiB_LacA_LacB"/>
</dbReference>
<comment type="caution">
    <text evidence="7">Lacks conserved residue(s) required for the propagation of feature annotation.</text>
</comment>
<dbReference type="GO" id="GO:0009055">
    <property type="term" value="F:electron transfer activity"/>
    <property type="evidence" value="ECO:0007669"/>
    <property type="project" value="InterPro"/>
</dbReference>
<dbReference type="PANTHER" id="PTHR30546">
    <property type="entry name" value="FLAVODOXIN-RELATED PROTEIN WRBA-RELATED"/>
    <property type="match status" value="1"/>
</dbReference>
<keyword evidence="5 7" id="KW-0560">Oxidoreductase</keyword>
<evidence type="ECO:0000259" key="8">
    <source>
        <dbReference type="PROSITE" id="PS50902"/>
    </source>
</evidence>
<dbReference type="GO" id="GO:0005975">
    <property type="term" value="P:carbohydrate metabolic process"/>
    <property type="evidence" value="ECO:0007669"/>
    <property type="project" value="InterPro"/>
</dbReference>
<dbReference type="PROSITE" id="PS00201">
    <property type="entry name" value="FLAVODOXIN"/>
    <property type="match status" value="1"/>
</dbReference>
<dbReference type="PROSITE" id="PS50902">
    <property type="entry name" value="FLAVODOXIN_LIKE"/>
    <property type="match status" value="1"/>
</dbReference>
<feature type="binding site" evidence="7">
    <location>
        <begin position="10"/>
        <end position="15"/>
    </location>
    <ligand>
        <name>FMN</name>
        <dbReference type="ChEBI" id="CHEBI:58210"/>
    </ligand>
</feature>
<evidence type="ECO:0000256" key="6">
    <source>
        <dbReference type="ARBA" id="ARBA00023235"/>
    </source>
</evidence>
<dbReference type="GO" id="GO:0016861">
    <property type="term" value="F:intramolecular oxidoreductase activity, interconverting aldoses and ketoses"/>
    <property type="evidence" value="ECO:0007669"/>
    <property type="project" value="UniProtKB-ARBA"/>
</dbReference>
<dbReference type="InterPro" id="IPR004785">
    <property type="entry name" value="RpiB"/>
</dbReference>
<dbReference type="NCBIfam" id="NF004051">
    <property type="entry name" value="PRK05571.1"/>
    <property type="match status" value="1"/>
</dbReference>
<comment type="caution">
    <text evidence="9">The sequence shown here is derived from an EMBL/GenBank/DDBJ whole genome shotgun (WGS) entry which is preliminary data.</text>
</comment>
<keyword evidence="7" id="KW-0520">NAD</keyword>
<accession>A0A0F5MNS7</accession>
<comment type="catalytic activity">
    <reaction evidence="7">
        <text>a quinone + NADH + H(+) = a quinol + NAD(+)</text>
        <dbReference type="Rhea" id="RHEA:46160"/>
        <dbReference type="ChEBI" id="CHEBI:15378"/>
        <dbReference type="ChEBI" id="CHEBI:24646"/>
        <dbReference type="ChEBI" id="CHEBI:57540"/>
        <dbReference type="ChEBI" id="CHEBI:57945"/>
        <dbReference type="ChEBI" id="CHEBI:132124"/>
        <dbReference type="EC" id="1.6.5.2"/>
    </reaction>
</comment>
<dbReference type="InterPro" id="IPR001226">
    <property type="entry name" value="Flavodoxin_CS"/>
</dbReference>
<name>A0A0F5MNS7_9RICK</name>
<feature type="binding site" evidence="7">
    <location>
        <position position="133"/>
    </location>
    <ligand>
        <name>FMN</name>
        <dbReference type="ChEBI" id="CHEBI:58210"/>
    </ligand>
</feature>
<reference evidence="9 10" key="1">
    <citation type="submission" date="2015-02" db="EMBL/GenBank/DDBJ databases">
        <title>Single cell genomics of a rare environmental alphaproteobacterium provides unique insights into Rickettsiaceae evolution.</title>
        <authorList>
            <person name="Martijn J."/>
            <person name="Schulz F."/>
            <person name="Zaremba-Niedzwiedzka K."/>
            <person name="Viklund J."/>
            <person name="Stepanauskas R."/>
            <person name="Andersson S.G.E."/>
            <person name="Horn M."/>
            <person name="Guy L."/>
            <person name="Ettema T.J.G."/>
        </authorList>
    </citation>
    <scope>NUCLEOTIDE SEQUENCE [LARGE SCALE GENOMIC DNA]</scope>
    <source>
        <strain evidence="9 10">SCGC AAA041-L04</strain>
    </source>
</reference>
<dbReference type="GO" id="GO:0051287">
    <property type="term" value="F:NAD binding"/>
    <property type="evidence" value="ECO:0007669"/>
    <property type="project" value="UniProtKB-UniRule"/>
</dbReference>
<dbReference type="GO" id="GO:0010181">
    <property type="term" value="F:FMN binding"/>
    <property type="evidence" value="ECO:0007669"/>
    <property type="project" value="InterPro"/>
</dbReference>
<keyword evidence="7" id="KW-0547">Nucleotide-binding</keyword>
<keyword evidence="3 7" id="KW-0285">Flavoprotein</keyword>
<dbReference type="NCBIfam" id="TIGR01755">
    <property type="entry name" value="flav_wrbA"/>
    <property type="match status" value="1"/>
</dbReference>
<keyword evidence="4 7" id="KW-0288">FMN</keyword>
<comment type="catalytic activity">
    <reaction evidence="7">
        <text>a quinone + NADPH + H(+) = a quinol + NADP(+)</text>
        <dbReference type="Rhea" id="RHEA:46164"/>
        <dbReference type="ChEBI" id="CHEBI:15378"/>
        <dbReference type="ChEBI" id="CHEBI:24646"/>
        <dbReference type="ChEBI" id="CHEBI:57783"/>
        <dbReference type="ChEBI" id="CHEBI:58349"/>
        <dbReference type="ChEBI" id="CHEBI:132124"/>
        <dbReference type="EC" id="1.6.5.2"/>
    </reaction>
</comment>
<dbReference type="InterPro" id="IPR029039">
    <property type="entry name" value="Flavoprotein-like_sf"/>
</dbReference>
<dbReference type="InterPro" id="IPR008254">
    <property type="entry name" value="Flavodoxin/NO_synth"/>
</dbReference>
<comment type="cofactor">
    <cofactor evidence="7">
        <name>FMN</name>
        <dbReference type="ChEBI" id="CHEBI:58210"/>
    </cofactor>
    <text evidence="7">Binds 1 FMN per monomer.</text>
</comment>
<dbReference type="InterPro" id="IPR005025">
    <property type="entry name" value="FMN_Rdtase-like_dom"/>
</dbReference>
<dbReference type="Gene3D" id="3.40.1400.10">
    <property type="entry name" value="Sugar-phosphate isomerase, RpiB/LacA/LacB"/>
    <property type="match status" value="1"/>
</dbReference>
<feature type="binding site" evidence="7">
    <location>
        <begin position="78"/>
        <end position="80"/>
    </location>
    <ligand>
        <name>FMN</name>
        <dbReference type="ChEBI" id="CHEBI:58210"/>
    </ligand>
</feature>
<dbReference type="SUPFAM" id="SSF89623">
    <property type="entry name" value="Ribose/Galactose isomerase RpiB/AlsB"/>
    <property type="match status" value="1"/>
</dbReference>
<dbReference type="GO" id="GO:0008753">
    <property type="term" value="F:NADPH dehydrogenase (quinone) activity"/>
    <property type="evidence" value="ECO:0007669"/>
    <property type="project" value="RHEA"/>
</dbReference>
<dbReference type="EC" id="1.6.5.2" evidence="7"/>